<evidence type="ECO:0000256" key="1">
    <source>
        <dbReference type="ARBA" id="ARBA00022741"/>
    </source>
</evidence>
<dbReference type="SUPFAM" id="SSF56112">
    <property type="entry name" value="Protein kinase-like (PK-like)"/>
    <property type="match status" value="1"/>
</dbReference>
<evidence type="ECO:0000256" key="2">
    <source>
        <dbReference type="ARBA" id="ARBA00022840"/>
    </source>
</evidence>
<organism evidence="3 4">
    <name type="scientific">Piscirickettsia salmonis</name>
    <dbReference type="NCBI Taxonomy" id="1238"/>
    <lineage>
        <taxon>Bacteria</taxon>
        <taxon>Pseudomonadati</taxon>
        <taxon>Pseudomonadota</taxon>
        <taxon>Gammaproteobacteria</taxon>
        <taxon>Thiotrichales</taxon>
        <taxon>Piscirickettsiaceae</taxon>
        <taxon>Piscirickettsia</taxon>
    </lineage>
</organism>
<keyword evidence="4" id="KW-1185">Reference proteome</keyword>
<dbReference type="InterPro" id="IPR008271">
    <property type="entry name" value="Ser/Thr_kinase_AS"/>
</dbReference>
<dbReference type="PANTHER" id="PTHR44167:SF24">
    <property type="entry name" value="SERINE_THREONINE-PROTEIN KINASE CHK2"/>
    <property type="match status" value="1"/>
</dbReference>
<dbReference type="InterPro" id="IPR011009">
    <property type="entry name" value="Kinase-like_dom_sf"/>
</dbReference>
<keyword evidence="1" id="KW-0547">Nucleotide-binding</keyword>
<keyword evidence="3" id="KW-0418">Kinase</keyword>
<sequence>MPRIIWDSEEQRALEWNIANDKLVAEPNGAKLKRADKKEPIDYTDSNGLAVNLRHSFIKIGDKVLAMAGQGKYLGDGGFGKVKLAEDESGHLYVLKIGHNRGDISGVEKYILKDLKLYQGDAKRIDQPKEMVALHYLGIDLFDYQFESDTQRIFALFSAANELNKLHSGSLSEHGLAYLHRDIKLENITFDGNKSSLIDFGFAKRVVDGVWDGKYQGALSSAVVGTDGYVAPEILNKRTYSYKSDIYALGISFQKRLSENSPLRALARQMCSEHPICRPGLEWVKVAFLVEIHQSSDENLEQALREYSCIVKDSKSARNIFSTLVAERENSLFIQSCSSLEACLYSVRSDFSHTSLLTFEYWQALKESADLQEVANILYWSSIKLSKDDWEQLKDSSILQKAIIALYRSDIKLVRGDWEQLKGTSNLQKAVRTVYSSGQKLTERWQVLKDNSHLQAALAAADDYLDQNQFSWNKTKGQTETFIQKLLDLEDKSLDSVKAEMRHWAKGYGVFGQSSKLHDLSRVRFAHQSGLFSDQSVDSAAATPFFDMNKDDRAAVKEKILNFSSSQAKSGAAV</sequence>
<dbReference type="PROSITE" id="PS00107">
    <property type="entry name" value="PROTEIN_KINASE_ATP"/>
    <property type="match status" value="1"/>
</dbReference>
<dbReference type="RefSeq" id="WP_054300349.1">
    <property type="nucleotide sequence ID" value="NZ_CP012413.1"/>
</dbReference>
<reference evidence="3 4" key="1">
    <citation type="submission" date="2019-04" db="EMBL/GenBank/DDBJ databases">
        <title>Complete genome sequencing of Piscirickettsia salmonis strain Psal-009.</title>
        <authorList>
            <person name="Schober I."/>
            <person name="Bunk B."/>
            <person name="Sproer C."/>
            <person name="Carril G.P."/>
            <person name="Riedel T."/>
            <person name="Flores-Herrera P.A."/>
            <person name="Nourdin-Galindo G."/>
            <person name="Marshall S.H."/>
            <person name="Overmann J."/>
        </authorList>
    </citation>
    <scope>NUCLEOTIDE SEQUENCE [LARGE SCALE GENOMIC DNA]</scope>
    <source>
        <strain evidence="3 4">Psal-009</strain>
    </source>
</reference>
<dbReference type="EMBL" id="CP038908">
    <property type="protein sequence ID" value="QGO05926.1"/>
    <property type="molecule type" value="Genomic_DNA"/>
</dbReference>
<dbReference type="GO" id="GO:0005524">
    <property type="term" value="F:ATP binding"/>
    <property type="evidence" value="ECO:0007669"/>
    <property type="project" value="UniProtKB-UniRule"/>
</dbReference>
<dbReference type="Proteomes" id="UP000422232">
    <property type="component" value="Chromosome"/>
</dbReference>
<dbReference type="AlphaFoldDB" id="A0A9Q6Q0D3"/>
<dbReference type="PANTHER" id="PTHR44167">
    <property type="entry name" value="OVARIAN-SPECIFIC SERINE/THREONINE-PROTEIN KINASE LOK-RELATED"/>
    <property type="match status" value="1"/>
</dbReference>
<dbReference type="Pfam" id="PF00069">
    <property type="entry name" value="Pkinase"/>
    <property type="match status" value="1"/>
</dbReference>
<keyword evidence="3" id="KW-0808">Transferase</keyword>
<evidence type="ECO:0000313" key="4">
    <source>
        <dbReference type="Proteomes" id="UP000422232"/>
    </source>
</evidence>
<name>A0A9Q6Q0D3_PISSA</name>
<protein>
    <submittedName>
        <fullName evidence="3">Serine/threonine-protein kinase pkn5</fullName>
        <ecNumber evidence="3">2.7.11.1</ecNumber>
    </submittedName>
</protein>
<dbReference type="InterPro" id="IPR017441">
    <property type="entry name" value="Protein_kinase_ATP_BS"/>
</dbReference>
<dbReference type="Gene3D" id="1.10.510.10">
    <property type="entry name" value="Transferase(Phosphotransferase) domain 1"/>
    <property type="match status" value="1"/>
</dbReference>
<dbReference type="SMART" id="SM00220">
    <property type="entry name" value="S_TKc"/>
    <property type="match status" value="1"/>
</dbReference>
<dbReference type="PROSITE" id="PS50011">
    <property type="entry name" value="PROTEIN_KINASE_DOM"/>
    <property type="match status" value="1"/>
</dbReference>
<keyword evidence="2" id="KW-0067">ATP-binding</keyword>
<gene>
    <name evidence="3" type="primary">pkn5_2</name>
    <name evidence="3" type="ORF">Psal009_01823</name>
</gene>
<dbReference type="PROSITE" id="PS00108">
    <property type="entry name" value="PROTEIN_KINASE_ST"/>
    <property type="match status" value="1"/>
</dbReference>
<dbReference type="EC" id="2.7.11.1" evidence="3"/>
<dbReference type="InterPro" id="IPR000719">
    <property type="entry name" value="Prot_kinase_dom"/>
</dbReference>
<evidence type="ECO:0000313" key="3">
    <source>
        <dbReference type="EMBL" id="QGO05926.1"/>
    </source>
</evidence>
<proteinExistence type="predicted"/>
<accession>A0A9Q6Q0D3</accession>
<dbReference type="GO" id="GO:0004674">
    <property type="term" value="F:protein serine/threonine kinase activity"/>
    <property type="evidence" value="ECO:0007669"/>
    <property type="project" value="UniProtKB-EC"/>
</dbReference>